<reference evidence="1" key="1">
    <citation type="submission" date="2018-06" db="EMBL/GenBank/DDBJ databases">
        <authorList>
            <person name="Zhirakovskaya E."/>
        </authorList>
    </citation>
    <scope>NUCLEOTIDE SEQUENCE</scope>
</reference>
<proteinExistence type="predicted"/>
<dbReference type="EMBL" id="UOEQ01000304">
    <property type="protein sequence ID" value="VAW20821.1"/>
    <property type="molecule type" value="Genomic_DNA"/>
</dbReference>
<sequence>MLRHRYGFRLPIVLFVLGISSRPEIGRNAFSYWYERQLLFPSKKTIPRKPGFVNLKAGSVNNNEQACLFCQEIFKIRCKV</sequence>
<gene>
    <name evidence="1" type="ORF">MNBD_ALPHA11-1183</name>
</gene>
<accession>A0A3B0TQC0</accession>
<dbReference type="AlphaFoldDB" id="A0A3B0TQC0"/>
<organism evidence="1">
    <name type="scientific">hydrothermal vent metagenome</name>
    <dbReference type="NCBI Taxonomy" id="652676"/>
    <lineage>
        <taxon>unclassified sequences</taxon>
        <taxon>metagenomes</taxon>
        <taxon>ecological metagenomes</taxon>
    </lineage>
</organism>
<protein>
    <submittedName>
        <fullName evidence="1">Uncharacterized protein</fullName>
    </submittedName>
</protein>
<name>A0A3B0TQC0_9ZZZZ</name>
<evidence type="ECO:0000313" key="1">
    <source>
        <dbReference type="EMBL" id="VAW20821.1"/>
    </source>
</evidence>